<evidence type="ECO:0008006" key="4">
    <source>
        <dbReference type="Google" id="ProtNLM"/>
    </source>
</evidence>
<feature type="signal peptide" evidence="1">
    <location>
        <begin position="1"/>
        <end position="16"/>
    </location>
</feature>
<reference evidence="3" key="1">
    <citation type="journal article" date="2018" name="Nat. Microbiol.">
        <title>Leveraging single-cell genomics to expand the fungal tree of life.</title>
        <authorList>
            <person name="Ahrendt S.R."/>
            <person name="Quandt C.A."/>
            <person name="Ciobanu D."/>
            <person name="Clum A."/>
            <person name="Salamov A."/>
            <person name="Andreopoulos B."/>
            <person name="Cheng J.F."/>
            <person name="Woyke T."/>
            <person name="Pelin A."/>
            <person name="Henrissat B."/>
            <person name="Reynolds N.K."/>
            <person name="Benny G.L."/>
            <person name="Smith M.E."/>
            <person name="James T.Y."/>
            <person name="Grigoriev I.V."/>
        </authorList>
    </citation>
    <scope>NUCLEOTIDE SEQUENCE [LARGE SCALE GENOMIC DNA]</scope>
    <source>
        <strain evidence="3">Baker2002</strain>
    </source>
</reference>
<proteinExistence type="predicted"/>
<evidence type="ECO:0000256" key="1">
    <source>
        <dbReference type="SAM" id="SignalP"/>
    </source>
</evidence>
<feature type="chain" id="PRO_5020926387" description="Cell wall protein PhiA" evidence="1">
    <location>
        <begin position="17"/>
        <end position="152"/>
    </location>
</feature>
<evidence type="ECO:0000313" key="2">
    <source>
        <dbReference type="EMBL" id="RKP28766.1"/>
    </source>
</evidence>
<accession>A0A4P9Z7Y5</accession>
<dbReference type="EMBL" id="ML004602">
    <property type="protein sequence ID" value="RKP28766.1"/>
    <property type="molecule type" value="Genomic_DNA"/>
</dbReference>
<dbReference type="Proteomes" id="UP000268321">
    <property type="component" value="Unassembled WGS sequence"/>
</dbReference>
<keyword evidence="1" id="KW-0732">Signal</keyword>
<name>A0A4P9Z7Y5_9ASCO</name>
<evidence type="ECO:0000313" key="3">
    <source>
        <dbReference type="Proteomes" id="UP000268321"/>
    </source>
</evidence>
<protein>
    <recommendedName>
        <fullName evidence="4">Cell wall protein PhiA</fullName>
    </recommendedName>
</protein>
<dbReference type="AlphaFoldDB" id="A0A4P9Z7Y5"/>
<sequence>MKLLAALPLILPAVNAVTLCKDFRLKVEAGIYDGAFVRKSPDNPYYVIDTSGSSGEIFELVENILVDSDQVSLIVGNSGEVRGALTDEVPIPGFFFFDNNYDLKLKSGDDFYVCDTDPARWDIFGLGVVNKNWCTKVELVKARLQLNCAPWD</sequence>
<gene>
    <name evidence="2" type="ORF">METBISCDRAFT_28799</name>
</gene>
<keyword evidence="3" id="KW-1185">Reference proteome</keyword>
<organism evidence="2 3">
    <name type="scientific">Metschnikowia bicuspidata</name>
    <dbReference type="NCBI Taxonomy" id="27322"/>
    <lineage>
        <taxon>Eukaryota</taxon>
        <taxon>Fungi</taxon>
        <taxon>Dikarya</taxon>
        <taxon>Ascomycota</taxon>
        <taxon>Saccharomycotina</taxon>
        <taxon>Pichiomycetes</taxon>
        <taxon>Metschnikowiaceae</taxon>
        <taxon>Metschnikowia</taxon>
    </lineage>
</organism>